<dbReference type="InterPro" id="IPR009746">
    <property type="entry name" value="LipidA_acyl_PagP"/>
</dbReference>
<dbReference type="Gene3D" id="2.40.160.20">
    <property type="match status" value="1"/>
</dbReference>
<evidence type="ECO:0000256" key="4">
    <source>
        <dbReference type="ARBA" id="ARBA00022729"/>
    </source>
</evidence>
<evidence type="ECO:0000313" key="9">
    <source>
        <dbReference type="EMBL" id="QBR83060.1"/>
    </source>
</evidence>
<organism evidence="9 10">
    <name type="scientific">Legionella israelensis</name>
    <dbReference type="NCBI Taxonomy" id="454"/>
    <lineage>
        <taxon>Bacteria</taxon>
        <taxon>Pseudomonadati</taxon>
        <taxon>Pseudomonadota</taxon>
        <taxon>Gammaproteobacteria</taxon>
        <taxon>Legionellales</taxon>
        <taxon>Legionellaceae</taxon>
        <taxon>Legionella</taxon>
    </lineage>
</organism>
<dbReference type="GO" id="GO:0009279">
    <property type="term" value="C:cell outer membrane"/>
    <property type="evidence" value="ECO:0007669"/>
    <property type="project" value="UniProtKB-SubCell"/>
</dbReference>
<evidence type="ECO:0000256" key="1">
    <source>
        <dbReference type="ARBA" id="ARBA00004442"/>
    </source>
</evidence>
<proteinExistence type="inferred from homology"/>
<accession>A0AAX1ED82</accession>
<dbReference type="EC" id="2.3.1.251" evidence="9"/>
<evidence type="ECO:0000256" key="8">
    <source>
        <dbReference type="SAM" id="SignalP"/>
    </source>
</evidence>
<dbReference type="EMBL" id="CP038254">
    <property type="protein sequence ID" value="QBR83060.1"/>
    <property type="molecule type" value="Genomic_DNA"/>
</dbReference>
<keyword evidence="5" id="KW-0472">Membrane</keyword>
<evidence type="ECO:0000256" key="2">
    <source>
        <dbReference type="ARBA" id="ARBA00006368"/>
    </source>
</evidence>
<evidence type="ECO:0000256" key="3">
    <source>
        <dbReference type="ARBA" id="ARBA00022679"/>
    </source>
</evidence>
<dbReference type="InterPro" id="IPR011250">
    <property type="entry name" value="OMP/PagP_B-barrel"/>
</dbReference>
<dbReference type="GO" id="GO:0016746">
    <property type="term" value="F:acyltransferase activity"/>
    <property type="evidence" value="ECO:0007669"/>
    <property type="project" value="UniProtKB-KW"/>
</dbReference>
<dbReference type="AlphaFoldDB" id="A0AAX1ED82"/>
<evidence type="ECO:0000256" key="5">
    <source>
        <dbReference type="ARBA" id="ARBA00023136"/>
    </source>
</evidence>
<dbReference type="Proteomes" id="UP000295517">
    <property type="component" value="Chromosome"/>
</dbReference>
<reference evidence="9 10" key="1">
    <citation type="submission" date="2019-03" db="EMBL/GenBank/DDBJ databases">
        <title>Diverse conjugative elements silence natural transformation in Legionella species.</title>
        <authorList>
            <person name="Durieux I."/>
            <person name="Ginevra C."/>
            <person name="Attaiech L."/>
            <person name="Picq K."/>
            <person name="Juan P.A."/>
            <person name="Jarraud S."/>
            <person name="Charpentier X."/>
        </authorList>
    </citation>
    <scope>NUCLEOTIDE SEQUENCE [LARGE SCALE GENOMIC DNA]</scope>
    <source>
        <strain evidence="9 10">HL-0427-4011</strain>
    </source>
</reference>
<keyword evidence="3 9" id="KW-0808">Transferase</keyword>
<name>A0AAX1ED82_9GAMM</name>
<keyword evidence="4 8" id="KW-0732">Signal</keyword>
<feature type="signal peptide" evidence="8">
    <location>
        <begin position="1"/>
        <end position="24"/>
    </location>
</feature>
<dbReference type="Pfam" id="PF07017">
    <property type="entry name" value="PagP"/>
    <property type="match status" value="1"/>
</dbReference>
<sequence>MLTKNFFRNGFIFLLFFVSTSAYTNEPSTHCTNWSKWFKPACLRLRQIWTEGKPELYLSGYAWHNRYTYSRERLKKYNELAWGGGLGKGVIDEKGNWHGLYAFAFLESHKKIEPIAGYAYLKMFTLNAALQPGIGITAFLTARPDINNYIPFPGILPVASLMVNRFTLAATYIPGRHDIGNVLFLFAKYTF</sequence>
<protein>
    <submittedName>
        <fullName evidence="9">Lipid IV(A) palmitoyltransferase PagP</fullName>
        <ecNumber evidence="9">2.3.1.251</ecNumber>
    </submittedName>
</protein>
<evidence type="ECO:0000313" key="10">
    <source>
        <dbReference type="Proteomes" id="UP000295517"/>
    </source>
</evidence>
<comment type="similarity">
    <text evidence="2">Belongs to the lipid A palmitoyltransferase family.</text>
</comment>
<dbReference type="SUPFAM" id="SSF56925">
    <property type="entry name" value="OMPA-like"/>
    <property type="match status" value="1"/>
</dbReference>
<keyword evidence="7 9" id="KW-0012">Acyltransferase</keyword>
<keyword evidence="6" id="KW-0998">Cell outer membrane</keyword>
<gene>
    <name evidence="9" type="primary">pagP</name>
    <name evidence="9" type="ORF">E3983_01020</name>
</gene>
<dbReference type="NCBIfam" id="NF008271">
    <property type="entry name" value="PRK11045.1"/>
    <property type="match status" value="1"/>
</dbReference>
<comment type="subcellular location">
    <subcellularLocation>
        <location evidence="1">Cell outer membrane</location>
    </subcellularLocation>
</comment>
<evidence type="ECO:0000256" key="6">
    <source>
        <dbReference type="ARBA" id="ARBA00023237"/>
    </source>
</evidence>
<feature type="chain" id="PRO_5043421187" evidence="8">
    <location>
        <begin position="25"/>
        <end position="191"/>
    </location>
</feature>
<evidence type="ECO:0000256" key="7">
    <source>
        <dbReference type="ARBA" id="ARBA00023315"/>
    </source>
</evidence>